<feature type="compositionally biased region" description="Low complexity" evidence="1">
    <location>
        <begin position="240"/>
        <end position="253"/>
    </location>
</feature>
<feature type="compositionally biased region" description="Low complexity" evidence="1">
    <location>
        <begin position="286"/>
        <end position="295"/>
    </location>
</feature>
<name>A0A8X6VW69_TRICX</name>
<gene>
    <name evidence="3" type="primary">NCL1_42224</name>
    <name evidence="3" type="ORF">TNCV_2789111</name>
</gene>
<feature type="compositionally biased region" description="Polar residues" evidence="1">
    <location>
        <begin position="254"/>
        <end position="270"/>
    </location>
</feature>
<organism evidence="3 4">
    <name type="scientific">Trichonephila clavipes</name>
    <name type="common">Golden silk orbweaver</name>
    <name type="synonym">Nephila clavipes</name>
    <dbReference type="NCBI Taxonomy" id="2585209"/>
    <lineage>
        <taxon>Eukaryota</taxon>
        <taxon>Metazoa</taxon>
        <taxon>Ecdysozoa</taxon>
        <taxon>Arthropoda</taxon>
        <taxon>Chelicerata</taxon>
        <taxon>Arachnida</taxon>
        <taxon>Araneae</taxon>
        <taxon>Araneomorphae</taxon>
        <taxon>Entelegynae</taxon>
        <taxon>Araneoidea</taxon>
        <taxon>Nephilidae</taxon>
        <taxon>Trichonephila</taxon>
    </lineage>
</organism>
<protein>
    <recommendedName>
        <fullName evidence="2">CCHC-type domain-containing protein</fullName>
    </recommendedName>
</protein>
<evidence type="ECO:0000313" key="4">
    <source>
        <dbReference type="Proteomes" id="UP000887159"/>
    </source>
</evidence>
<dbReference type="PANTHER" id="PTHR22639:SF3">
    <property type="entry name" value="ZINC FINGER CCHC DOMAIN-CONTAINING PROTEIN 3"/>
    <property type="match status" value="1"/>
</dbReference>
<dbReference type="SUPFAM" id="SSF57756">
    <property type="entry name" value="Retrovirus zinc finger-like domains"/>
    <property type="match status" value="1"/>
</dbReference>
<reference evidence="3" key="1">
    <citation type="submission" date="2020-08" db="EMBL/GenBank/DDBJ databases">
        <title>Multicomponent nature underlies the extraordinary mechanical properties of spider dragline silk.</title>
        <authorList>
            <person name="Kono N."/>
            <person name="Nakamura H."/>
            <person name="Mori M."/>
            <person name="Yoshida Y."/>
            <person name="Ohtoshi R."/>
            <person name="Malay A.D."/>
            <person name="Moran D.A.P."/>
            <person name="Tomita M."/>
            <person name="Numata K."/>
            <person name="Arakawa K."/>
        </authorList>
    </citation>
    <scope>NUCLEOTIDE SEQUENCE</scope>
</reference>
<feature type="domain" description="CCHC-type" evidence="2">
    <location>
        <begin position="129"/>
        <end position="145"/>
    </location>
</feature>
<dbReference type="InterPro" id="IPR042509">
    <property type="entry name" value="ZCCHC3"/>
</dbReference>
<dbReference type="Proteomes" id="UP000887159">
    <property type="component" value="Unassembled WGS sequence"/>
</dbReference>
<dbReference type="GO" id="GO:0002218">
    <property type="term" value="P:activation of innate immune response"/>
    <property type="evidence" value="ECO:0007669"/>
    <property type="project" value="InterPro"/>
</dbReference>
<evidence type="ECO:0000259" key="2">
    <source>
        <dbReference type="SMART" id="SM00343"/>
    </source>
</evidence>
<dbReference type="PANTHER" id="PTHR22639">
    <property type="entry name" value="GAG-RELATED PROTEIN"/>
    <property type="match status" value="1"/>
</dbReference>
<proteinExistence type="predicted"/>
<dbReference type="AlphaFoldDB" id="A0A8X6VW69"/>
<evidence type="ECO:0000313" key="3">
    <source>
        <dbReference type="EMBL" id="GFY23678.1"/>
    </source>
</evidence>
<comment type="caution">
    <text evidence="3">The sequence shown here is derived from an EMBL/GenBank/DDBJ whole genome shotgun (WGS) entry which is preliminary data.</text>
</comment>
<evidence type="ECO:0000256" key="1">
    <source>
        <dbReference type="SAM" id="MobiDB-lite"/>
    </source>
</evidence>
<dbReference type="GO" id="GO:0008270">
    <property type="term" value="F:zinc ion binding"/>
    <property type="evidence" value="ECO:0007669"/>
    <property type="project" value="InterPro"/>
</dbReference>
<accession>A0A8X6VW69</accession>
<dbReference type="Gene3D" id="4.10.60.10">
    <property type="entry name" value="Zinc finger, CCHC-type"/>
    <property type="match status" value="1"/>
</dbReference>
<keyword evidence="4" id="KW-1185">Reference proteome</keyword>
<dbReference type="GO" id="GO:0003723">
    <property type="term" value="F:RNA binding"/>
    <property type="evidence" value="ECO:0007669"/>
    <property type="project" value="InterPro"/>
</dbReference>
<dbReference type="EMBL" id="BMAU01021365">
    <property type="protein sequence ID" value="GFY23678.1"/>
    <property type="molecule type" value="Genomic_DNA"/>
</dbReference>
<dbReference type="InterPro" id="IPR001878">
    <property type="entry name" value="Znf_CCHC"/>
</dbReference>
<dbReference type="SMART" id="SM00343">
    <property type="entry name" value="ZnF_C2HC"/>
    <property type="match status" value="2"/>
</dbReference>
<feature type="domain" description="CCHC-type" evidence="2">
    <location>
        <begin position="110"/>
        <end position="126"/>
    </location>
</feature>
<dbReference type="GO" id="GO:0003690">
    <property type="term" value="F:double-stranded DNA binding"/>
    <property type="evidence" value="ECO:0007669"/>
    <property type="project" value="InterPro"/>
</dbReference>
<sequence length="364" mass="40449">MMTQRTAPWEIWHLERGFELLRTFGLVRSLNSCRGVISETDLLCASDAEILDGLSDQGVTEVRRIKIKKETSLFPTKHLILTFNSPKLPSNIKAGYLNCKLRPYKPNPLRCFKCQRFGHSQNSCRGQLTCSRCAVVGHSSTDCTLEPKCIICSQIHTADRKLCPKWKTEKEIQTIKTNRNISYFEARKLIVPQFFQTYAQVAKPSIATSTTQTDENITKVKCPPLQILKPLLSVPHPNASPSITSNSTSSSTTQANLLPSASSIKPTTKIASRLPKPISSAAAPDNNLNTSASSLSAETCTLIRSNKSAARRARGGFQLKFNPYQNLTLLHPMVNILMHLKSHSVPNEIQEIEKKASKSTESRN</sequence>
<feature type="region of interest" description="Disordered" evidence="1">
    <location>
        <begin position="238"/>
        <end position="295"/>
    </location>
</feature>
<dbReference type="InterPro" id="IPR036875">
    <property type="entry name" value="Znf_CCHC_sf"/>
</dbReference>